<name>A0ABQ4G7V3_9ACTN</name>
<proteinExistence type="predicted"/>
<dbReference type="Proteomes" id="UP000603904">
    <property type="component" value="Unassembled WGS sequence"/>
</dbReference>
<feature type="region of interest" description="Disordered" evidence="1">
    <location>
        <begin position="179"/>
        <end position="198"/>
    </location>
</feature>
<feature type="compositionally biased region" description="Low complexity" evidence="1">
    <location>
        <begin position="48"/>
        <end position="68"/>
    </location>
</feature>
<accession>A0ABQ4G7V3</accession>
<protein>
    <recommendedName>
        <fullName evidence="4">Secreted protein</fullName>
    </recommendedName>
</protein>
<comment type="caution">
    <text evidence="2">The sequence shown here is derived from an EMBL/GenBank/DDBJ whole genome shotgun (WGS) entry which is preliminary data.</text>
</comment>
<dbReference type="EMBL" id="BOOC01000035">
    <property type="protein sequence ID" value="GIH43151.1"/>
    <property type="molecule type" value="Genomic_DNA"/>
</dbReference>
<organism evidence="2 3">
    <name type="scientific">Microbispora corallina</name>
    <dbReference type="NCBI Taxonomy" id="83302"/>
    <lineage>
        <taxon>Bacteria</taxon>
        <taxon>Bacillati</taxon>
        <taxon>Actinomycetota</taxon>
        <taxon>Actinomycetes</taxon>
        <taxon>Streptosporangiales</taxon>
        <taxon>Streptosporangiaceae</taxon>
        <taxon>Microbispora</taxon>
    </lineage>
</organism>
<feature type="region of interest" description="Disordered" evidence="1">
    <location>
        <begin position="32"/>
        <end position="68"/>
    </location>
</feature>
<dbReference type="RefSeq" id="WP_204060295.1">
    <property type="nucleotide sequence ID" value="NZ_BAAAGP010000029.1"/>
</dbReference>
<sequence length="302" mass="32027">MSGRVRVVLFVLALMVVFVAALIAGRHTGLFGTAGTSGTPDRERSDMRSMSSGSMSTTPAASRSSPTPAGLLVSDSGYTLSPQNTLLHDQDTLAFAIHGPDGRAVTQFRRLNGAAMHLVAVSRDLSNYRHLHPTMSPDGTWSVPLRLPSAGSYRAFVQFMPATLGRILTLGVDLASGGDFTPQSPAAPTRAAQVGDGDDDHDDLDISVNGWLHPGQDDDISFTFSRDGLPVTDLQPYQDGYANLVALREGDLAVQIAQPVTTTSGPDVGFRLGTPGPGTYRLFLDFKYQGSVTTAAFTMVAQ</sequence>
<keyword evidence="3" id="KW-1185">Reference proteome</keyword>
<evidence type="ECO:0000256" key="1">
    <source>
        <dbReference type="SAM" id="MobiDB-lite"/>
    </source>
</evidence>
<evidence type="ECO:0000313" key="3">
    <source>
        <dbReference type="Proteomes" id="UP000603904"/>
    </source>
</evidence>
<evidence type="ECO:0000313" key="2">
    <source>
        <dbReference type="EMBL" id="GIH43151.1"/>
    </source>
</evidence>
<evidence type="ECO:0008006" key="4">
    <source>
        <dbReference type="Google" id="ProtNLM"/>
    </source>
</evidence>
<reference evidence="2 3" key="1">
    <citation type="submission" date="2021-01" db="EMBL/GenBank/DDBJ databases">
        <title>Whole genome shotgun sequence of Microbispora corallina NBRC 16416.</title>
        <authorList>
            <person name="Komaki H."/>
            <person name="Tamura T."/>
        </authorList>
    </citation>
    <scope>NUCLEOTIDE SEQUENCE [LARGE SCALE GENOMIC DNA]</scope>
    <source>
        <strain evidence="2 3">NBRC 16416</strain>
    </source>
</reference>
<gene>
    <name evidence="2" type="ORF">Mco01_61510</name>
</gene>